<accession>A0ABQ5J6X9</accession>
<keyword evidence="2" id="KW-1185">Reference proteome</keyword>
<proteinExistence type="predicted"/>
<gene>
    <name evidence="1" type="ORF">Tco_1123663</name>
</gene>
<dbReference type="PANTHER" id="PTHR10492:SF57">
    <property type="entry name" value="ATP-DEPENDENT DNA HELICASE"/>
    <property type="match status" value="1"/>
</dbReference>
<reference evidence="1" key="1">
    <citation type="journal article" date="2022" name="Int. J. Mol. Sci.">
        <title>Draft Genome of Tanacetum Coccineum: Genomic Comparison of Closely Related Tanacetum-Family Plants.</title>
        <authorList>
            <person name="Yamashiro T."/>
            <person name="Shiraishi A."/>
            <person name="Nakayama K."/>
            <person name="Satake H."/>
        </authorList>
    </citation>
    <scope>NUCLEOTIDE SEQUENCE</scope>
</reference>
<evidence type="ECO:0000313" key="1">
    <source>
        <dbReference type="EMBL" id="GJU07233.1"/>
    </source>
</evidence>
<protein>
    <submittedName>
        <fullName evidence="1">ATP-dependent DNA helicase PIF1-like protein</fullName>
    </submittedName>
</protein>
<dbReference type="Proteomes" id="UP001151760">
    <property type="component" value="Unassembled WGS sequence"/>
</dbReference>
<name>A0ABQ5J6X9_9ASTR</name>
<dbReference type="EMBL" id="BQNB010021518">
    <property type="protein sequence ID" value="GJU07233.1"/>
    <property type="molecule type" value="Genomic_DNA"/>
</dbReference>
<reference evidence="1" key="2">
    <citation type="submission" date="2022-01" db="EMBL/GenBank/DDBJ databases">
        <authorList>
            <person name="Yamashiro T."/>
            <person name="Shiraishi A."/>
            <person name="Satake H."/>
            <person name="Nakayama K."/>
        </authorList>
    </citation>
    <scope>NUCLEOTIDE SEQUENCE</scope>
</reference>
<comment type="caution">
    <text evidence="1">The sequence shown here is derived from an EMBL/GenBank/DDBJ whole genome shotgun (WGS) entry which is preliminary data.</text>
</comment>
<dbReference type="PANTHER" id="PTHR10492">
    <property type="match status" value="1"/>
</dbReference>
<organism evidence="1 2">
    <name type="scientific">Tanacetum coccineum</name>
    <dbReference type="NCBI Taxonomy" id="301880"/>
    <lineage>
        <taxon>Eukaryota</taxon>
        <taxon>Viridiplantae</taxon>
        <taxon>Streptophyta</taxon>
        <taxon>Embryophyta</taxon>
        <taxon>Tracheophyta</taxon>
        <taxon>Spermatophyta</taxon>
        <taxon>Magnoliopsida</taxon>
        <taxon>eudicotyledons</taxon>
        <taxon>Gunneridae</taxon>
        <taxon>Pentapetalae</taxon>
        <taxon>asterids</taxon>
        <taxon>campanulids</taxon>
        <taxon>Asterales</taxon>
        <taxon>Asteraceae</taxon>
        <taxon>Asteroideae</taxon>
        <taxon>Anthemideae</taxon>
        <taxon>Anthemidinae</taxon>
        <taxon>Tanacetum</taxon>
    </lineage>
</organism>
<sequence>MRVNEYYPNREIDTRKQEFNKWVLSVGNGTVVAKAKHGEDEPSWIQIPEEFIIKSSGNPIEQIVDDTYLDFIERQNDDDYLTERAILTPRNDDVEEINAYMFKKLAGQSVTYNSADEICKASTETLDQQQLYPTEF</sequence>
<evidence type="ECO:0000313" key="2">
    <source>
        <dbReference type="Proteomes" id="UP001151760"/>
    </source>
</evidence>